<dbReference type="RefSeq" id="WP_144250589.1">
    <property type="nucleotide sequence ID" value="NZ_VLPK01000006.1"/>
</dbReference>
<keyword evidence="2" id="KW-1185">Reference proteome</keyword>
<organism evidence="1 2">
    <name type="scientific">Mucilaginibacter corticis</name>
    <dbReference type="NCBI Taxonomy" id="2597670"/>
    <lineage>
        <taxon>Bacteria</taxon>
        <taxon>Pseudomonadati</taxon>
        <taxon>Bacteroidota</taxon>
        <taxon>Sphingobacteriia</taxon>
        <taxon>Sphingobacteriales</taxon>
        <taxon>Sphingobacteriaceae</taxon>
        <taxon>Mucilaginibacter</taxon>
    </lineage>
</organism>
<comment type="caution">
    <text evidence="1">The sequence shown here is derived from an EMBL/GenBank/DDBJ whole genome shotgun (WGS) entry which is preliminary data.</text>
</comment>
<dbReference type="AlphaFoldDB" id="A0A556M9S9"/>
<name>A0A556M9S9_9SPHI</name>
<evidence type="ECO:0000313" key="2">
    <source>
        <dbReference type="Proteomes" id="UP000318733"/>
    </source>
</evidence>
<proteinExistence type="predicted"/>
<sequence>MTQEQQVQEFLSKPFRSRNSLFEYNFYFTSDSRGLMEVVYLLREQVEFFGFEIDYHINIEPQMSIEDVETVLKNKESVSGINMVLSDAIYYLTHDIESIWKIETSFPFAMQ</sequence>
<evidence type="ECO:0000313" key="1">
    <source>
        <dbReference type="EMBL" id="TSJ36621.1"/>
    </source>
</evidence>
<reference evidence="1 2" key="1">
    <citation type="submission" date="2019-07" db="EMBL/GenBank/DDBJ databases">
        <authorList>
            <person name="Huq M.A."/>
        </authorList>
    </citation>
    <scope>NUCLEOTIDE SEQUENCE [LARGE SCALE GENOMIC DNA]</scope>
    <source>
        <strain evidence="1 2">MAH-19</strain>
    </source>
</reference>
<protein>
    <submittedName>
        <fullName evidence="1">Uncharacterized protein</fullName>
    </submittedName>
</protein>
<gene>
    <name evidence="1" type="ORF">FO440_22605</name>
</gene>
<dbReference type="EMBL" id="VLPK01000006">
    <property type="protein sequence ID" value="TSJ36621.1"/>
    <property type="molecule type" value="Genomic_DNA"/>
</dbReference>
<dbReference type="Proteomes" id="UP000318733">
    <property type="component" value="Unassembled WGS sequence"/>
</dbReference>
<accession>A0A556M9S9</accession>